<feature type="domain" description="PPC" evidence="1">
    <location>
        <begin position="6"/>
        <end position="148"/>
    </location>
</feature>
<name>A0A857DLK5_9FIRM</name>
<dbReference type="CDD" id="cd11378">
    <property type="entry name" value="DUF296"/>
    <property type="match status" value="1"/>
</dbReference>
<dbReference type="Proteomes" id="UP000430508">
    <property type="component" value="Chromosome"/>
</dbReference>
<evidence type="ECO:0000313" key="2">
    <source>
        <dbReference type="EMBL" id="QHA01332.1"/>
    </source>
</evidence>
<dbReference type="RefSeq" id="WP_019225261.1">
    <property type="nucleotide sequence ID" value="NZ_CP046996.1"/>
</dbReference>
<accession>A0A857DLK5</accession>
<gene>
    <name evidence="2" type="ORF">GQ588_12110</name>
</gene>
<proteinExistence type="predicted"/>
<dbReference type="EMBL" id="CP046996">
    <property type="protein sequence ID" value="QHA01332.1"/>
    <property type="molecule type" value="Genomic_DNA"/>
</dbReference>
<sequence length="148" mass="16129">MKYLEATLGRIFILRLEQGEKIPAIIQDFAEKHQINSALVHFLGGADKGSKVVVGPEDGQALKPRKMVTELQGTSETLGVGTLFRNEQGKPVLHMHAAFGREGKTVAGCVREGVDIWQIGEVVMIELNTSEGSRKIDSTTGSELLEIE</sequence>
<dbReference type="AlphaFoldDB" id="A0A857DLK5"/>
<reference evidence="2 3" key="1">
    <citation type="submission" date="2019-12" db="EMBL/GenBank/DDBJ databases">
        <title>Sequence classification of anaerobic respiratory reductive dehalogenases: First we see many, then we see few.</title>
        <authorList>
            <person name="Molenda O."/>
            <person name="Puentes Jacome L.A."/>
            <person name="Cao X."/>
            <person name="Nesbo C.L."/>
            <person name="Tang S."/>
            <person name="Morson N."/>
            <person name="Patron J."/>
            <person name="Lomheim L."/>
            <person name="Wishart D.S."/>
            <person name="Edwards E.A."/>
        </authorList>
    </citation>
    <scope>NUCLEOTIDE SEQUENCE [LARGE SCALE GENOMIC DNA]</scope>
    <source>
        <strain evidence="2 3">12DCA</strain>
    </source>
</reference>
<evidence type="ECO:0000313" key="3">
    <source>
        <dbReference type="Proteomes" id="UP000430508"/>
    </source>
</evidence>
<dbReference type="Pfam" id="PF03479">
    <property type="entry name" value="PCC"/>
    <property type="match status" value="1"/>
</dbReference>
<dbReference type="PROSITE" id="PS51742">
    <property type="entry name" value="PPC"/>
    <property type="match status" value="1"/>
</dbReference>
<organism evidence="2 3">
    <name type="scientific">Dehalobacter restrictus</name>
    <dbReference type="NCBI Taxonomy" id="55583"/>
    <lineage>
        <taxon>Bacteria</taxon>
        <taxon>Bacillati</taxon>
        <taxon>Bacillota</taxon>
        <taxon>Clostridia</taxon>
        <taxon>Eubacteriales</taxon>
        <taxon>Desulfitobacteriaceae</taxon>
        <taxon>Dehalobacter</taxon>
    </lineage>
</organism>
<dbReference type="PANTHER" id="PTHR34988">
    <property type="entry name" value="PROTEIN, PUTATIVE-RELATED"/>
    <property type="match status" value="1"/>
</dbReference>
<dbReference type="PANTHER" id="PTHR34988:SF1">
    <property type="entry name" value="DNA-BINDING PROTEIN"/>
    <property type="match status" value="1"/>
</dbReference>
<protein>
    <submittedName>
        <fullName evidence="2">DUF296 domain-containing protein</fullName>
    </submittedName>
</protein>
<evidence type="ECO:0000259" key="1">
    <source>
        <dbReference type="PROSITE" id="PS51742"/>
    </source>
</evidence>
<dbReference type="Gene3D" id="3.30.1330.80">
    <property type="entry name" value="Hypothetical protein, similar to alpha- acetolactate decarboxylase, domain 2"/>
    <property type="match status" value="1"/>
</dbReference>
<dbReference type="InterPro" id="IPR005175">
    <property type="entry name" value="PPC_dom"/>
</dbReference>
<dbReference type="SUPFAM" id="SSF117856">
    <property type="entry name" value="AF0104/ALDC/Ptd012-like"/>
    <property type="match status" value="1"/>
</dbReference>